<feature type="transmembrane region" description="Helical" evidence="10">
    <location>
        <begin position="110"/>
        <end position="132"/>
    </location>
</feature>
<feature type="transmembrane region" description="Helical" evidence="10">
    <location>
        <begin position="59"/>
        <end position="80"/>
    </location>
</feature>
<evidence type="ECO:0000256" key="8">
    <source>
        <dbReference type="ARBA" id="ARBA00023012"/>
    </source>
</evidence>
<protein>
    <recommendedName>
        <fullName evidence="2">histidine kinase</fullName>
        <ecNumber evidence="2">2.7.13.3</ecNumber>
    </recommendedName>
</protein>
<feature type="transmembrane region" description="Helical" evidence="10">
    <location>
        <begin position="167"/>
        <end position="193"/>
    </location>
</feature>
<dbReference type="EMBL" id="BNEB01000006">
    <property type="protein sequence ID" value="GHI66064.1"/>
    <property type="molecule type" value="Genomic_DNA"/>
</dbReference>
<keyword evidence="3" id="KW-0597">Phosphoprotein</keyword>
<evidence type="ECO:0000256" key="5">
    <source>
        <dbReference type="ARBA" id="ARBA00022741"/>
    </source>
</evidence>
<comment type="catalytic activity">
    <reaction evidence="1">
        <text>ATP + protein L-histidine = ADP + protein N-phospho-L-histidine.</text>
        <dbReference type="EC" id="2.7.13.3"/>
    </reaction>
</comment>
<evidence type="ECO:0000256" key="7">
    <source>
        <dbReference type="ARBA" id="ARBA00022840"/>
    </source>
</evidence>
<evidence type="ECO:0000313" key="13">
    <source>
        <dbReference type="Proteomes" id="UP000649259"/>
    </source>
</evidence>
<dbReference type="PANTHER" id="PTHR24421:SF10">
    <property type="entry name" value="NITRATE_NITRITE SENSOR PROTEIN NARQ"/>
    <property type="match status" value="1"/>
</dbReference>
<dbReference type="EC" id="2.7.13.3" evidence="2"/>
<dbReference type="SUPFAM" id="SSF55874">
    <property type="entry name" value="ATPase domain of HSP90 chaperone/DNA topoisomerase II/histidine kinase"/>
    <property type="match status" value="1"/>
</dbReference>
<evidence type="ECO:0000256" key="10">
    <source>
        <dbReference type="SAM" id="Phobius"/>
    </source>
</evidence>
<evidence type="ECO:0000256" key="6">
    <source>
        <dbReference type="ARBA" id="ARBA00022777"/>
    </source>
</evidence>
<evidence type="ECO:0000256" key="2">
    <source>
        <dbReference type="ARBA" id="ARBA00012438"/>
    </source>
</evidence>
<feature type="transmembrane region" description="Helical" evidence="10">
    <location>
        <begin position="144"/>
        <end position="161"/>
    </location>
</feature>
<keyword evidence="10" id="KW-0812">Transmembrane</keyword>
<feature type="region of interest" description="Disordered" evidence="9">
    <location>
        <begin position="451"/>
        <end position="483"/>
    </location>
</feature>
<feature type="transmembrane region" description="Helical" evidence="10">
    <location>
        <begin position="527"/>
        <end position="550"/>
    </location>
</feature>
<evidence type="ECO:0000313" key="12">
    <source>
        <dbReference type="EMBL" id="GHI66064.1"/>
    </source>
</evidence>
<evidence type="ECO:0000256" key="1">
    <source>
        <dbReference type="ARBA" id="ARBA00000085"/>
    </source>
</evidence>
<keyword evidence="8" id="KW-0902">Two-component regulatory system</keyword>
<evidence type="ECO:0000259" key="11">
    <source>
        <dbReference type="Pfam" id="PF07730"/>
    </source>
</evidence>
<keyword evidence="6 12" id="KW-0418">Kinase</keyword>
<dbReference type="PANTHER" id="PTHR24421">
    <property type="entry name" value="NITRATE/NITRITE SENSOR PROTEIN NARX-RELATED"/>
    <property type="match status" value="1"/>
</dbReference>
<accession>A0ABQ3SD45</accession>
<keyword evidence="7" id="KW-0067">ATP-binding</keyword>
<keyword evidence="4" id="KW-0808">Transferase</keyword>
<dbReference type="InterPro" id="IPR050482">
    <property type="entry name" value="Sensor_HK_TwoCompSys"/>
</dbReference>
<sequence length="642" mass="67206">MQALFRGPTVGPVYADREMDVDVRVGTDVGDRRVPSAGLAVRGLRRRLTGGVIWSPARIVGEAVLAVTLAGLATGIGAWMDTIGAQTVLLAGAMALLAPARHALPATALILSAPLAGGWNVMASVLLVCAAWSAGRRITEPWRVAAAFGAACVLHTVPDLYQDIASGVAPVLLVTLGWNVATFLTLAVVPALVGRYRDQRRRLLDALWLNNEQLRREQAMVAREARLLERNRIAHDMHDSLGHQLALISVHAGALQVDPELTANQREAVRILRGASVTAMAELRAAVGVLHDEAEYGEYREHQGHQPQSVGDAASVSYAPRTIAAIDGLVESSRGAGTAVSLDRSGVRRPLAPAADHEAYRIVQEGLTNAHKHAPGAPIRLALRYEPDSLVVEVTNGPVSGGAPEVPPEISGGQGLKGLCERVGRVGGMVHTGPTEDGGFRIAGMLPYGEESKAGSGAEGRVGNLGGHGAGSGARGGAGPNGATSVVSARDFRGQRRPGAVGDGGTVINGADPQREFTTTMSTRKNVAIGCAVTAVVLVAGVIGLGVWGIGVMTEEVKKADISPSVYEEAKVGDAEADIQARLPEEDSWLTSDLADQGPKLPEGATCRHFTSKDDQGADALTVFRFCFQDGKLVSKETYKAK</sequence>
<dbReference type="Gene3D" id="3.30.565.10">
    <property type="entry name" value="Histidine kinase-like ATPase, C-terminal domain"/>
    <property type="match status" value="1"/>
</dbReference>
<reference evidence="13" key="1">
    <citation type="submission" date="2023-07" db="EMBL/GenBank/DDBJ databases">
        <title>Whole genome shotgun sequence of Streptomyces cacaoi subsp. asoensis NBRC 13813.</title>
        <authorList>
            <person name="Komaki H."/>
            <person name="Tamura T."/>
        </authorList>
    </citation>
    <scope>NUCLEOTIDE SEQUENCE [LARGE SCALE GENOMIC DNA]</scope>
    <source>
        <strain evidence="13">NBRC 13813</strain>
    </source>
</reference>
<dbReference type="CDD" id="cd16917">
    <property type="entry name" value="HATPase_UhpB-NarQ-NarX-like"/>
    <property type="match status" value="1"/>
</dbReference>
<organism evidence="12 13">
    <name type="scientific">Streptomyces asoensis</name>
    <dbReference type="NCBI Taxonomy" id="249586"/>
    <lineage>
        <taxon>Bacteria</taxon>
        <taxon>Bacillati</taxon>
        <taxon>Actinomycetota</taxon>
        <taxon>Actinomycetes</taxon>
        <taxon>Kitasatosporales</taxon>
        <taxon>Streptomycetaceae</taxon>
        <taxon>Streptomyces</taxon>
    </lineage>
</organism>
<keyword evidence="13" id="KW-1185">Reference proteome</keyword>
<keyword evidence="10" id="KW-1133">Transmembrane helix</keyword>
<keyword evidence="10" id="KW-0472">Membrane</keyword>
<evidence type="ECO:0000256" key="4">
    <source>
        <dbReference type="ARBA" id="ARBA00022679"/>
    </source>
</evidence>
<dbReference type="Pfam" id="PF07730">
    <property type="entry name" value="HisKA_3"/>
    <property type="match status" value="1"/>
</dbReference>
<evidence type="ECO:0000256" key="9">
    <source>
        <dbReference type="SAM" id="MobiDB-lite"/>
    </source>
</evidence>
<dbReference type="Gene3D" id="1.20.5.1930">
    <property type="match status" value="1"/>
</dbReference>
<proteinExistence type="predicted"/>
<dbReference type="GO" id="GO:0016301">
    <property type="term" value="F:kinase activity"/>
    <property type="evidence" value="ECO:0007669"/>
    <property type="project" value="UniProtKB-KW"/>
</dbReference>
<feature type="compositionally biased region" description="Gly residues" evidence="9">
    <location>
        <begin position="457"/>
        <end position="480"/>
    </location>
</feature>
<dbReference type="InterPro" id="IPR011712">
    <property type="entry name" value="Sig_transdc_His_kin_sub3_dim/P"/>
</dbReference>
<gene>
    <name evidence="12" type="ORF">Saso_77140</name>
</gene>
<name>A0ABQ3SD45_9ACTN</name>
<feature type="domain" description="Signal transduction histidine kinase subgroup 3 dimerisation and phosphoacceptor" evidence="11">
    <location>
        <begin position="229"/>
        <end position="293"/>
    </location>
</feature>
<dbReference type="Proteomes" id="UP000649259">
    <property type="component" value="Unassembled WGS sequence"/>
</dbReference>
<keyword evidence="5" id="KW-0547">Nucleotide-binding</keyword>
<comment type="caution">
    <text evidence="12">The sequence shown here is derived from an EMBL/GenBank/DDBJ whole genome shotgun (WGS) entry which is preliminary data.</text>
</comment>
<dbReference type="InterPro" id="IPR036890">
    <property type="entry name" value="HATPase_C_sf"/>
</dbReference>
<evidence type="ECO:0000256" key="3">
    <source>
        <dbReference type="ARBA" id="ARBA00022553"/>
    </source>
</evidence>